<dbReference type="OrthoDB" id="5832592at2759"/>
<dbReference type="EMBL" id="GL379896">
    <property type="protein sequence ID" value="EGT32635.1"/>
    <property type="molecule type" value="Genomic_DNA"/>
</dbReference>
<sequence length="229" mass="26446">MGAESSLMKQPTRRETERRAQRSMPTSQYYDLKNTKYIESDSQSMSSESTTTSEDGDEKKEPRLFDKTQKDPKKSNVSTPLKAFEGLTPVEKVKKSEEMLRRLWRRPHPSWDIVTAVTSITNEKTNTDGQLTDEAFRDIDYNVDKIIYDIPLDYCHLKVPRTRTSRSCPDPWRRHGAHVKLCEIGGFMPESKNKNARVTPIRKGSTPPPPPRSKPLQNIDDYLKLVKKY</sequence>
<evidence type="ECO:0000256" key="1">
    <source>
        <dbReference type="SAM" id="MobiDB-lite"/>
    </source>
</evidence>
<feature type="region of interest" description="Disordered" evidence="1">
    <location>
        <begin position="190"/>
        <end position="220"/>
    </location>
</feature>
<organism evidence="3">
    <name type="scientific">Caenorhabditis brenneri</name>
    <name type="common">Nematode worm</name>
    <dbReference type="NCBI Taxonomy" id="135651"/>
    <lineage>
        <taxon>Eukaryota</taxon>
        <taxon>Metazoa</taxon>
        <taxon>Ecdysozoa</taxon>
        <taxon>Nematoda</taxon>
        <taxon>Chromadorea</taxon>
        <taxon>Rhabditida</taxon>
        <taxon>Rhabditina</taxon>
        <taxon>Rhabditomorpha</taxon>
        <taxon>Rhabditoidea</taxon>
        <taxon>Rhabditidae</taxon>
        <taxon>Peloderinae</taxon>
        <taxon>Caenorhabditis</taxon>
    </lineage>
</organism>
<feature type="region of interest" description="Disordered" evidence="1">
    <location>
        <begin position="1"/>
        <end position="81"/>
    </location>
</feature>
<feature type="compositionally biased region" description="Low complexity" evidence="1">
    <location>
        <begin position="40"/>
        <end position="53"/>
    </location>
</feature>
<dbReference type="InParanoid" id="G0NJK8"/>
<evidence type="ECO:0000313" key="3">
    <source>
        <dbReference type="Proteomes" id="UP000008068"/>
    </source>
</evidence>
<dbReference type="eggNOG" id="ENOG502TH3N">
    <property type="taxonomic scope" value="Eukaryota"/>
</dbReference>
<name>G0NJK8_CAEBE</name>
<gene>
    <name evidence="2" type="ORF">CAEBREN_31172</name>
</gene>
<dbReference type="HOGENOM" id="CLU_1210745_0_0_1"/>
<evidence type="ECO:0000313" key="2">
    <source>
        <dbReference type="EMBL" id="EGT32635.1"/>
    </source>
</evidence>
<dbReference type="PANTHER" id="PTHR48441:SF1">
    <property type="entry name" value="NT-3"/>
    <property type="match status" value="1"/>
</dbReference>
<proteinExistence type="predicted"/>
<dbReference type="FunCoup" id="G0NJK8">
    <property type="interactions" value="1080"/>
</dbReference>
<dbReference type="Proteomes" id="UP000008068">
    <property type="component" value="Unassembled WGS sequence"/>
</dbReference>
<accession>G0NJK8</accession>
<dbReference type="STRING" id="135651.G0NJK8"/>
<keyword evidence="3" id="KW-1185">Reference proteome</keyword>
<dbReference type="AlphaFoldDB" id="G0NJK8"/>
<dbReference type="PANTHER" id="PTHR48441">
    <property type="match status" value="1"/>
</dbReference>
<protein>
    <submittedName>
        <fullName evidence="2">Uncharacterized protein</fullName>
    </submittedName>
</protein>
<feature type="compositionally biased region" description="Basic and acidic residues" evidence="1">
    <location>
        <begin position="57"/>
        <end position="74"/>
    </location>
</feature>
<reference evidence="3" key="1">
    <citation type="submission" date="2011-07" db="EMBL/GenBank/DDBJ databases">
        <authorList>
            <consortium name="Caenorhabditis brenneri Sequencing and Analysis Consortium"/>
            <person name="Wilson R.K."/>
        </authorList>
    </citation>
    <scope>NUCLEOTIDE SEQUENCE [LARGE SCALE GENOMIC DNA]</scope>
    <source>
        <strain evidence="3">PB2801</strain>
    </source>
</reference>